<feature type="non-terminal residue" evidence="2">
    <location>
        <position position="1"/>
    </location>
</feature>
<feature type="non-terminal residue" evidence="2">
    <location>
        <position position="319"/>
    </location>
</feature>
<sequence>IDQLRQELKELQASLVSQNADDLTVATVERSSAAGPRMRIRASLDTLHALLAVKEGLEETAFQLLTPGVTPDPGPDHEYCRGSFMSRLTEERDPVIGQILELIQATIATGDPATGDLDRLSSDTSLVPFLGRGHCAGPPSPEIDQLRQELKELQASLVSQNADDLTVATVERSSAAGQGESSALMFREPAGEVQRWLSGAGGVALPYLPPFVSSLDTLHALLAVKEGLEETAFQLLTPGVTPDPGPDHEAHGRSHGHHMEAAAARPAEVRPGRDTSSHHFGGLLLTDYRGAHSPTAGLQCVMRKQCSWLALKAGLAAAV</sequence>
<evidence type="ECO:0000313" key="2">
    <source>
        <dbReference type="EMBL" id="KAJ3581552.1"/>
    </source>
</evidence>
<protein>
    <submittedName>
        <fullName evidence="2">Uncharacterized protein</fullName>
    </submittedName>
</protein>
<feature type="compositionally biased region" description="Basic and acidic residues" evidence="1">
    <location>
        <begin position="267"/>
        <end position="276"/>
    </location>
</feature>
<gene>
    <name evidence="2" type="ORF">NHX12_016520</name>
</gene>
<keyword evidence="3" id="KW-1185">Reference proteome</keyword>
<organism evidence="2 3">
    <name type="scientific">Muraenolepis orangiensis</name>
    <name type="common">Patagonian moray cod</name>
    <dbReference type="NCBI Taxonomy" id="630683"/>
    <lineage>
        <taxon>Eukaryota</taxon>
        <taxon>Metazoa</taxon>
        <taxon>Chordata</taxon>
        <taxon>Craniata</taxon>
        <taxon>Vertebrata</taxon>
        <taxon>Euteleostomi</taxon>
        <taxon>Actinopterygii</taxon>
        <taxon>Neopterygii</taxon>
        <taxon>Teleostei</taxon>
        <taxon>Neoteleostei</taxon>
        <taxon>Acanthomorphata</taxon>
        <taxon>Zeiogadaria</taxon>
        <taxon>Gadariae</taxon>
        <taxon>Gadiformes</taxon>
        <taxon>Muraenolepidoidei</taxon>
        <taxon>Muraenolepididae</taxon>
        <taxon>Muraenolepis</taxon>
    </lineage>
</organism>
<reference evidence="2" key="1">
    <citation type="submission" date="2022-07" db="EMBL/GenBank/DDBJ databases">
        <title>Chromosome-level genome of Muraenolepis orangiensis.</title>
        <authorList>
            <person name="Kim J."/>
        </authorList>
    </citation>
    <scope>NUCLEOTIDE SEQUENCE</scope>
    <source>
        <strain evidence="2">KU_S4_2022</strain>
        <tissue evidence="2">Muscle</tissue>
    </source>
</reference>
<dbReference type="AlphaFoldDB" id="A0A9Q0D7L8"/>
<dbReference type="EMBL" id="JANIIK010002419">
    <property type="protein sequence ID" value="KAJ3581552.1"/>
    <property type="molecule type" value="Genomic_DNA"/>
</dbReference>
<proteinExistence type="predicted"/>
<name>A0A9Q0D7L8_9TELE</name>
<dbReference type="OrthoDB" id="2143914at2759"/>
<feature type="region of interest" description="Disordered" evidence="1">
    <location>
        <begin position="239"/>
        <end position="276"/>
    </location>
</feature>
<feature type="compositionally biased region" description="Basic and acidic residues" evidence="1">
    <location>
        <begin position="245"/>
        <end position="260"/>
    </location>
</feature>
<comment type="caution">
    <text evidence="2">The sequence shown here is derived from an EMBL/GenBank/DDBJ whole genome shotgun (WGS) entry which is preliminary data.</text>
</comment>
<evidence type="ECO:0000313" key="3">
    <source>
        <dbReference type="Proteomes" id="UP001148018"/>
    </source>
</evidence>
<evidence type="ECO:0000256" key="1">
    <source>
        <dbReference type="SAM" id="MobiDB-lite"/>
    </source>
</evidence>
<dbReference type="Proteomes" id="UP001148018">
    <property type="component" value="Unassembled WGS sequence"/>
</dbReference>
<accession>A0A9Q0D7L8</accession>